<dbReference type="RefSeq" id="WP_023977631.1">
    <property type="nucleotide sequence ID" value="NZ_CBLX010000003.1"/>
</dbReference>
<dbReference type="InterPro" id="IPR029044">
    <property type="entry name" value="Nucleotide-diphossugar_trans"/>
</dbReference>
<dbReference type="GO" id="GO:0016757">
    <property type="term" value="F:glycosyltransferase activity"/>
    <property type="evidence" value="ECO:0007669"/>
    <property type="project" value="UniProtKB-KW"/>
</dbReference>
<dbReference type="Pfam" id="PF00535">
    <property type="entry name" value="Glycos_transf_2"/>
    <property type="match status" value="1"/>
</dbReference>
<sequence>MQHERIPKWRQVDEDWYLGLHPEAAEEIATNGLRDATEHYETIGKSFGFSPNRYFDEGWYRQAYPEIYAEICRGELASGFDHYCAEGFATHAPHWLFSETYYRARNGSLLDASLSSGFYINGYDHFLEIGDVDGLASHWFVDPEAVARLAVEAPVETGATRGLFAALAFDTPAIADHHRVSWYFDPVWYRERYPEVDREISAGRYVSALHHYLTNLTPRQFNPQAFFDDLYYLRVHADVAPSIDNGSFRNGYEHFVRFGAREGRRPAEGINLRVFGEKPEIRALLDAGLYDSVYSCWVAQRLRYGEQSDVAPPTEEQTRRLFEAEAALQQRIITRHAPDFHFEGEPELSVIMVLHDKYALTMQALASLRANYPGAIQLILVDSASSDETTRIEHVVRGAKIMRYRYNIGYLDGCNAALAEVRAPVLLYLNNDLRLYPHAISNALSRLHVSEDIAAVGAKLIRSNMWLQEAGSIIWRDGATYGYRRQDNPTIPEANFVRDVDYCSAAFLMVRSAIARALNGYDTIYRPAYFEDTDFCLRIVRSGKRIVYDPGVVVEHLEFGSAGNAGSHAQIQINHRIFGKQHQEYLRQQLPAHVRNAVLARSHRGARCRVLFIEDRIPLRSLGSGYVRSNDLVWAMSRLGLQVTVFPVLPRPASHLDLATNFPDDVELMAHSDLGDLNAFIEERAGYYDVIWIGRTHNLTRLLPVLTEQSRHLPVDSVVLDTEVIAAPRAIAKARFHPPKEKLLPLGEMVSRELEAAHYCQRIVVVSEHDAALVRDAGYENVSILGHALTTRPDPRGFEDRRDILFVGALHDKDAPNFDSLFWLINDVLPEMDEHLPDDVRLTVAGFVNPALDVSALRCARRVNWLGPVDDLRPLYASHRVFVAPTRYAGGLPYKVHEAASYGLPVMATRLLASQMGWADGAELISASSEDPLAFAFALAELYENGEKWKMIRSGALRAVERDCSPARFSHALETIIEASVAP</sequence>
<evidence type="ECO:0000313" key="2">
    <source>
        <dbReference type="EMBL" id="CDG38522.1"/>
    </source>
</evidence>
<gene>
    <name evidence="2" type="ORF">ASAP_0477</name>
</gene>
<dbReference type="EC" id="2.4.1.-" evidence="2"/>
<dbReference type="InterPro" id="IPR001173">
    <property type="entry name" value="Glyco_trans_2-like"/>
</dbReference>
<feature type="domain" description="Glycosyltransferase 2-like" evidence="1">
    <location>
        <begin position="349"/>
        <end position="488"/>
    </location>
</feature>
<dbReference type="Gene3D" id="3.40.50.2000">
    <property type="entry name" value="Glycogen Phosphorylase B"/>
    <property type="match status" value="1"/>
</dbReference>
<dbReference type="SUPFAM" id="SSF53756">
    <property type="entry name" value="UDP-Glycosyltransferase/glycogen phosphorylase"/>
    <property type="match status" value="1"/>
</dbReference>
<dbReference type="CDD" id="cd03801">
    <property type="entry name" value="GT4_PimA-like"/>
    <property type="match status" value="1"/>
</dbReference>
<dbReference type="PANTHER" id="PTHR43179">
    <property type="entry name" value="RHAMNOSYLTRANSFERASE WBBL"/>
    <property type="match status" value="1"/>
</dbReference>
<dbReference type="Pfam" id="PF13692">
    <property type="entry name" value="Glyco_trans_1_4"/>
    <property type="match status" value="1"/>
</dbReference>
<accession>A0A060QIB9</accession>
<name>A0A060QIB9_9PROT</name>
<dbReference type="EMBL" id="CBLX010000003">
    <property type="protein sequence ID" value="CDG38522.1"/>
    <property type="molecule type" value="Genomic_DNA"/>
</dbReference>
<organism evidence="2 3">
    <name type="scientific">Asaia bogorensis</name>
    <dbReference type="NCBI Taxonomy" id="91915"/>
    <lineage>
        <taxon>Bacteria</taxon>
        <taxon>Pseudomonadati</taxon>
        <taxon>Pseudomonadota</taxon>
        <taxon>Alphaproteobacteria</taxon>
        <taxon>Acetobacterales</taxon>
        <taxon>Acetobacteraceae</taxon>
        <taxon>Asaia</taxon>
    </lineage>
</organism>
<dbReference type="SUPFAM" id="SSF53448">
    <property type="entry name" value="Nucleotide-diphospho-sugar transferases"/>
    <property type="match status" value="1"/>
</dbReference>
<evidence type="ECO:0000259" key="1">
    <source>
        <dbReference type="Pfam" id="PF00535"/>
    </source>
</evidence>
<reference evidence="2 3" key="1">
    <citation type="journal article" date="2014" name="Genome Biol. Evol.">
        <title>Acetic acid bacteria genomes reveal functional traits for adaptation to life in insect guts.</title>
        <authorList>
            <person name="Chouaia B."/>
            <person name="Gaiarsa S."/>
            <person name="Crotti E."/>
            <person name="Comandatore F."/>
            <person name="Degli Esposti M."/>
            <person name="Ricci I."/>
            <person name="Alma A."/>
            <person name="Favia G."/>
            <person name="Bandi C."/>
            <person name="Daffonchio D."/>
        </authorList>
    </citation>
    <scope>NUCLEOTIDE SEQUENCE [LARGE SCALE GENOMIC DNA]</scope>
    <source>
        <strain evidence="2 3">SF2.1</strain>
    </source>
</reference>
<dbReference type="Proteomes" id="UP000027583">
    <property type="component" value="Unassembled WGS sequence"/>
</dbReference>
<dbReference type="Gene3D" id="3.90.550.10">
    <property type="entry name" value="Spore Coat Polysaccharide Biosynthesis Protein SpsA, Chain A"/>
    <property type="match status" value="1"/>
</dbReference>
<protein>
    <submittedName>
        <fullName evidence="2">Glycosyltransferase</fullName>
        <ecNumber evidence="2">2.4.1.-</ecNumber>
    </submittedName>
</protein>
<evidence type="ECO:0000313" key="3">
    <source>
        <dbReference type="Proteomes" id="UP000027583"/>
    </source>
</evidence>
<dbReference type="eggNOG" id="COG0438">
    <property type="taxonomic scope" value="Bacteria"/>
</dbReference>
<dbReference type="eggNOG" id="COG1216">
    <property type="taxonomic scope" value="Bacteria"/>
</dbReference>
<keyword evidence="2" id="KW-0808">Transferase</keyword>
<dbReference type="PANTHER" id="PTHR43179:SF7">
    <property type="entry name" value="RHAMNOSYLTRANSFERASE WBBL"/>
    <property type="match status" value="1"/>
</dbReference>
<reference evidence="2 3" key="2">
    <citation type="journal article" date="2014" name="PLoS ONE">
        <title>Evolution of mitochondria reconstructed from the energy metabolism of living bacteria.</title>
        <authorList>
            <person name="Degli Esposti M."/>
            <person name="Chouaia B."/>
            <person name="Comandatore F."/>
            <person name="Crotti E."/>
            <person name="Sassera D."/>
            <person name="Lievens P.M."/>
            <person name="Daffonchio D."/>
            <person name="Bandi C."/>
        </authorList>
    </citation>
    <scope>NUCLEOTIDE SEQUENCE [LARGE SCALE GENOMIC DNA]</scope>
    <source>
        <strain evidence="2 3">SF2.1</strain>
    </source>
</reference>
<keyword evidence="2" id="KW-0328">Glycosyltransferase</keyword>
<comment type="caution">
    <text evidence="2">The sequence shown here is derived from an EMBL/GenBank/DDBJ whole genome shotgun (WGS) entry which is preliminary data.</text>
</comment>
<dbReference type="AlphaFoldDB" id="A0A060QIB9"/>
<proteinExistence type="predicted"/>